<dbReference type="HAMAP" id="MF_02071">
    <property type="entry name" value="RlpA"/>
    <property type="match status" value="1"/>
</dbReference>
<dbReference type="EMBL" id="NPEX01000120">
    <property type="protein sequence ID" value="RAI42882.1"/>
    <property type="molecule type" value="Genomic_DNA"/>
</dbReference>
<comment type="function">
    <text evidence="1">Lytic transglycosylase with a strong preference for naked glycan strands that lack stem peptides.</text>
</comment>
<accession>A0A327L052</accession>
<dbReference type="InterPro" id="IPR034718">
    <property type="entry name" value="RlpA"/>
</dbReference>
<dbReference type="InterPro" id="IPR009009">
    <property type="entry name" value="RlpA-like_DPBB"/>
</dbReference>
<dbReference type="PANTHER" id="PTHR34183">
    <property type="entry name" value="ENDOLYTIC PEPTIDOGLYCAN TRANSGLYCOSYLASE RLPA"/>
    <property type="match status" value="1"/>
</dbReference>
<comment type="caution">
    <text evidence="3">The sequence shown here is derived from an EMBL/GenBank/DDBJ whole genome shotgun (WGS) entry which is preliminary data.</text>
</comment>
<protein>
    <recommendedName>
        <fullName evidence="1">Endolytic peptidoglycan transglycosylase RlpA</fullName>
        <ecNumber evidence="1">4.2.2.-</ecNumber>
    </recommendedName>
</protein>
<dbReference type="GO" id="GO:0071555">
    <property type="term" value="P:cell wall organization"/>
    <property type="evidence" value="ECO:0007669"/>
    <property type="project" value="UniProtKB-KW"/>
</dbReference>
<dbReference type="Gene3D" id="2.40.40.10">
    <property type="entry name" value="RlpA-like domain"/>
    <property type="match status" value="1"/>
</dbReference>
<dbReference type="Pfam" id="PF03330">
    <property type="entry name" value="DPBB_1"/>
    <property type="match status" value="1"/>
</dbReference>
<keyword evidence="4" id="KW-1185">Reference proteome</keyword>
<keyword evidence="1" id="KW-0456">Lyase</keyword>
<keyword evidence="1" id="KW-0961">Cell wall biogenesis/degradation</keyword>
<comment type="similarity">
    <text evidence="1">Belongs to the RlpA family.</text>
</comment>
<sequence>MERLASLTPPAVPLPRARPPVAATASACGEGKLVRSAFYWQGTKTASGQRFDPDGFTAAHRTLPFGTRLTVHNPRTGRSVEVVVNDRGPYTPGLHIDISRGAARAIGLQGTGTLCLL</sequence>
<evidence type="ECO:0000259" key="2">
    <source>
        <dbReference type="Pfam" id="PF03330"/>
    </source>
</evidence>
<dbReference type="GO" id="GO:0008932">
    <property type="term" value="F:lytic endotransglycosylase activity"/>
    <property type="evidence" value="ECO:0007669"/>
    <property type="project" value="UniProtKB-UniRule"/>
</dbReference>
<gene>
    <name evidence="1" type="primary">rlpA</name>
    <name evidence="3" type="ORF">CH341_17190</name>
</gene>
<dbReference type="CDD" id="cd22268">
    <property type="entry name" value="DPBB_RlpA-like"/>
    <property type="match status" value="1"/>
</dbReference>
<dbReference type="AlphaFoldDB" id="A0A327L052"/>
<dbReference type="Proteomes" id="UP000249130">
    <property type="component" value="Unassembled WGS sequence"/>
</dbReference>
<evidence type="ECO:0000256" key="1">
    <source>
        <dbReference type="HAMAP-Rule" id="MF_02071"/>
    </source>
</evidence>
<dbReference type="PANTHER" id="PTHR34183:SF8">
    <property type="entry name" value="ENDOLYTIC PEPTIDOGLYCAN TRANSGLYCOSYLASE RLPA-RELATED"/>
    <property type="match status" value="1"/>
</dbReference>
<reference evidence="3 4" key="1">
    <citation type="submission" date="2017-07" db="EMBL/GenBank/DDBJ databases">
        <title>Draft Genome Sequences of Select Purple Nonsulfur Bacteria.</title>
        <authorList>
            <person name="Lasarre B."/>
            <person name="Mckinlay J.B."/>
        </authorList>
    </citation>
    <scope>NUCLEOTIDE SEQUENCE [LARGE SCALE GENOMIC DNA]</scope>
    <source>
        <strain evidence="3 4">DSM 5909</strain>
    </source>
</reference>
<organism evidence="3 4">
    <name type="scientific">Rhodoplanes roseus</name>
    <dbReference type="NCBI Taxonomy" id="29409"/>
    <lineage>
        <taxon>Bacteria</taxon>
        <taxon>Pseudomonadati</taxon>
        <taxon>Pseudomonadota</taxon>
        <taxon>Alphaproteobacteria</taxon>
        <taxon>Hyphomicrobiales</taxon>
        <taxon>Nitrobacteraceae</taxon>
        <taxon>Rhodoplanes</taxon>
    </lineage>
</organism>
<dbReference type="InterPro" id="IPR036908">
    <property type="entry name" value="RlpA-like_sf"/>
</dbReference>
<feature type="domain" description="RlpA-like protein double-psi beta-barrel" evidence="2">
    <location>
        <begin position="36"/>
        <end position="113"/>
    </location>
</feature>
<dbReference type="GO" id="GO:0000270">
    <property type="term" value="P:peptidoglycan metabolic process"/>
    <property type="evidence" value="ECO:0007669"/>
    <property type="project" value="UniProtKB-UniRule"/>
</dbReference>
<evidence type="ECO:0000313" key="4">
    <source>
        <dbReference type="Proteomes" id="UP000249130"/>
    </source>
</evidence>
<proteinExistence type="inferred from homology"/>
<evidence type="ECO:0000313" key="3">
    <source>
        <dbReference type="EMBL" id="RAI42882.1"/>
    </source>
</evidence>
<dbReference type="EC" id="4.2.2.-" evidence="1"/>
<dbReference type="OrthoDB" id="9779128at2"/>
<name>A0A327L052_9BRAD</name>
<dbReference type="SUPFAM" id="SSF50685">
    <property type="entry name" value="Barwin-like endoglucanases"/>
    <property type="match status" value="1"/>
</dbReference>